<dbReference type="Gene3D" id="1.10.287.130">
    <property type="match status" value="1"/>
</dbReference>
<evidence type="ECO:0000256" key="1">
    <source>
        <dbReference type="ARBA" id="ARBA00000085"/>
    </source>
</evidence>
<dbReference type="InterPro" id="IPR008207">
    <property type="entry name" value="Sig_transdc_His_kin_Hpt_dom"/>
</dbReference>
<dbReference type="InterPro" id="IPR036097">
    <property type="entry name" value="HisK_dim/P_sf"/>
</dbReference>
<evidence type="ECO:0000256" key="5">
    <source>
        <dbReference type="ARBA" id="ARBA00022519"/>
    </source>
</evidence>
<dbReference type="InterPro" id="IPR036641">
    <property type="entry name" value="HPT_dom_sf"/>
</dbReference>
<dbReference type="GO" id="GO:0000155">
    <property type="term" value="F:phosphorelay sensor kinase activity"/>
    <property type="evidence" value="ECO:0007669"/>
    <property type="project" value="InterPro"/>
</dbReference>
<dbReference type="NCBIfam" id="TIGR00229">
    <property type="entry name" value="sensory_box"/>
    <property type="match status" value="5"/>
</dbReference>
<dbReference type="PROSITE" id="PS50113">
    <property type="entry name" value="PAC"/>
    <property type="match status" value="4"/>
</dbReference>
<evidence type="ECO:0000256" key="11">
    <source>
        <dbReference type="ARBA" id="ARBA00022989"/>
    </source>
</evidence>
<dbReference type="PRINTS" id="PR00344">
    <property type="entry name" value="BCTRLSENSOR"/>
</dbReference>
<dbReference type="SMART" id="SM00387">
    <property type="entry name" value="HATPase_c"/>
    <property type="match status" value="1"/>
</dbReference>
<comment type="catalytic activity">
    <reaction evidence="1">
        <text>ATP + protein L-histidine = ADP + protein N-phospho-L-histidine.</text>
        <dbReference type="EC" id="2.7.13.3"/>
    </reaction>
</comment>
<dbReference type="Gene3D" id="3.30.565.10">
    <property type="entry name" value="Histidine kinase-like ATPase, C-terminal domain"/>
    <property type="match status" value="1"/>
</dbReference>
<dbReference type="CDD" id="cd00088">
    <property type="entry name" value="HPT"/>
    <property type="match status" value="1"/>
</dbReference>
<dbReference type="SUPFAM" id="SSF55785">
    <property type="entry name" value="PYP-like sensor domain (PAS domain)"/>
    <property type="match status" value="5"/>
</dbReference>
<dbReference type="Pfam" id="PF00072">
    <property type="entry name" value="Response_reg"/>
    <property type="match status" value="1"/>
</dbReference>
<organism evidence="25 26">
    <name type="scientific">Sulfuritalea hydrogenivorans sk43H</name>
    <dbReference type="NCBI Taxonomy" id="1223802"/>
    <lineage>
        <taxon>Bacteria</taxon>
        <taxon>Pseudomonadati</taxon>
        <taxon>Pseudomonadota</taxon>
        <taxon>Betaproteobacteria</taxon>
        <taxon>Nitrosomonadales</taxon>
        <taxon>Sterolibacteriaceae</taxon>
        <taxon>Sulfuritalea</taxon>
    </lineage>
</organism>
<evidence type="ECO:0000256" key="17">
    <source>
        <dbReference type="PROSITE-ProRule" id="PRU00169"/>
    </source>
</evidence>
<evidence type="ECO:0000256" key="4">
    <source>
        <dbReference type="ARBA" id="ARBA00022475"/>
    </source>
</evidence>
<keyword evidence="10" id="KW-0067">ATP-binding</keyword>
<keyword evidence="4" id="KW-1003">Cell membrane</keyword>
<proteinExistence type="predicted"/>
<feature type="domain" description="PAC" evidence="23">
    <location>
        <begin position="791"/>
        <end position="842"/>
    </location>
</feature>
<dbReference type="Pfam" id="PF02518">
    <property type="entry name" value="HATPase_c"/>
    <property type="match status" value="1"/>
</dbReference>
<comment type="subcellular location">
    <subcellularLocation>
        <location evidence="2">Cell inner membrane</location>
        <topology evidence="2">Multi-pass membrane protein</topology>
    </subcellularLocation>
</comment>
<protein>
    <recommendedName>
        <fullName evidence="15">Virulence sensor protein BvgS</fullName>
        <ecNumber evidence="3">2.7.13.3</ecNumber>
    </recommendedName>
</protein>
<dbReference type="GO" id="GO:0005886">
    <property type="term" value="C:plasma membrane"/>
    <property type="evidence" value="ECO:0007669"/>
    <property type="project" value="UniProtKB-SubCell"/>
</dbReference>
<dbReference type="EMBL" id="AP012547">
    <property type="protein sequence ID" value="BAO30290.1"/>
    <property type="molecule type" value="Genomic_DNA"/>
</dbReference>
<feature type="domain" description="PAC" evidence="23">
    <location>
        <begin position="423"/>
        <end position="473"/>
    </location>
</feature>
<evidence type="ECO:0000256" key="2">
    <source>
        <dbReference type="ARBA" id="ARBA00004429"/>
    </source>
</evidence>
<dbReference type="EC" id="2.7.13.3" evidence="3"/>
<dbReference type="Proteomes" id="UP000031637">
    <property type="component" value="Chromosome"/>
</dbReference>
<dbReference type="Gene3D" id="1.20.120.160">
    <property type="entry name" value="HPT domain"/>
    <property type="match status" value="1"/>
</dbReference>
<feature type="domain" description="PAC" evidence="23">
    <location>
        <begin position="540"/>
        <end position="594"/>
    </location>
</feature>
<dbReference type="Pfam" id="PF13426">
    <property type="entry name" value="PAS_9"/>
    <property type="match status" value="3"/>
</dbReference>
<dbReference type="InterPro" id="IPR004358">
    <property type="entry name" value="Sig_transdc_His_kin-like_C"/>
</dbReference>
<dbReference type="InterPro" id="IPR005467">
    <property type="entry name" value="His_kinase_dom"/>
</dbReference>
<evidence type="ECO:0000256" key="7">
    <source>
        <dbReference type="ARBA" id="ARBA00022679"/>
    </source>
</evidence>
<evidence type="ECO:0000256" key="16">
    <source>
        <dbReference type="PROSITE-ProRule" id="PRU00110"/>
    </source>
</evidence>
<dbReference type="SMART" id="SM00091">
    <property type="entry name" value="PAS"/>
    <property type="match status" value="5"/>
</dbReference>
<evidence type="ECO:0000259" key="23">
    <source>
        <dbReference type="PROSITE" id="PS50113"/>
    </source>
</evidence>
<dbReference type="InterPro" id="IPR036890">
    <property type="entry name" value="HATPase_C_sf"/>
</dbReference>
<dbReference type="PROSITE" id="PS50894">
    <property type="entry name" value="HPT"/>
    <property type="match status" value="1"/>
</dbReference>
<dbReference type="SMART" id="SM00388">
    <property type="entry name" value="HisKA"/>
    <property type="match status" value="1"/>
</dbReference>
<feature type="domain" description="PAS" evidence="22">
    <location>
        <begin position="595"/>
        <end position="640"/>
    </location>
</feature>
<feature type="domain" description="Response regulatory" evidence="21">
    <location>
        <begin position="1246"/>
        <end position="1364"/>
    </location>
</feature>
<dbReference type="InterPro" id="IPR000014">
    <property type="entry name" value="PAS"/>
</dbReference>
<evidence type="ECO:0000256" key="8">
    <source>
        <dbReference type="ARBA" id="ARBA00022692"/>
    </source>
</evidence>
<dbReference type="SUPFAM" id="SSF55874">
    <property type="entry name" value="ATPase domain of HSP90 chaperone/DNA topoisomerase II/histidine kinase"/>
    <property type="match status" value="1"/>
</dbReference>
<dbReference type="Gene3D" id="3.40.50.2300">
    <property type="match status" value="1"/>
</dbReference>
<dbReference type="InterPro" id="IPR001789">
    <property type="entry name" value="Sig_transdc_resp-reg_receiver"/>
</dbReference>
<feature type="coiled-coil region" evidence="18">
    <location>
        <begin position="948"/>
        <end position="975"/>
    </location>
</feature>
<dbReference type="CDD" id="cd16922">
    <property type="entry name" value="HATPase_EvgS-ArcB-TorS-like"/>
    <property type="match status" value="1"/>
</dbReference>
<gene>
    <name evidence="25" type="ORF">SUTH_02507</name>
</gene>
<name>W0SHH6_9PROT</name>
<dbReference type="InterPro" id="IPR035965">
    <property type="entry name" value="PAS-like_dom_sf"/>
</dbReference>
<dbReference type="SUPFAM" id="SSF47226">
    <property type="entry name" value="Histidine-containing phosphotransfer domain, HPT domain"/>
    <property type="match status" value="1"/>
</dbReference>
<evidence type="ECO:0000256" key="6">
    <source>
        <dbReference type="ARBA" id="ARBA00022553"/>
    </source>
</evidence>
<dbReference type="Pfam" id="PF01627">
    <property type="entry name" value="Hpt"/>
    <property type="match status" value="1"/>
</dbReference>
<dbReference type="PROSITE" id="PS50109">
    <property type="entry name" value="HIS_KIN"/>
    <property type="match status" value="1"/>
</dbReference>
<keyword evidence="7" id="KW-0808">Transferase</keyword>
<dbReference type="Gene3D" id="3.30.450.20">
    <property type="entry name" value="PAS domain"/>
    <property type="match status" value="5"/>
</dbReference>
<keyword evidence="11 19" id="KW-1133">Transmembrane helix</keyword>
<comment type="function">
    <text evidence="14">Member of the two-component regulatory system BvgS/BvgA. Phosphorylates BvgA via a four-step phosphorelay in response to environmental signals.</text>
</comment>
<evidence type="ECO:0000256" key="19">
    <source>
        <dbReference type="SAM" id="Phobius"/>
    </source>
</evidence>
<dbReference type="InterPro" id="IPR003594">
    <property type="entry name" value="HATPase_dom"/>
</dbReference>
<keyword evidence="9" id="KW-0418">Kinase</keyword>
<dbReference type="HOGENOM" id="CLU_244936_0_0_4"/>
<dbReference type="InterPro" id="IPR013656">
    <property type="entry name" value="PAS_4"/>
</dbReference>
<dbReference type="SMART" id="SM00086">
    <property type="entry name" value="PAC"/>
    <property type="match status" value="5"/>
</dbReference>
<evidence type="ECO:0000256" key="18">
    <source>
        <dbReference type="SAM" id="Coils"/>
    </source>
</evidence>
<feature type="domain" description="Histidine kinase" evidence="20">
    <location>
        <begin position="1000"/>
        <end position="1221"/>
    </location>
</feature>
<dbReference type="Pfam" id="PF00989">
    <property type="entry name" value="PAS"/>
    <property type="match status" value="1"/>
</dbReference>
<dbReference type="Pfam" id="PF00512">
    <property type="entry name" value="HisKA"/>
    <property type="match status" value="1"/>
</dbReference>
<evidence type="ECO:0000256" key="13">
    <source>
        <dbReference type="ARBA" id="ARBA00023136"/>
    </source>
</evidence>
<dbReference type="Pfam" id="PF08448">
    <property type="entry name" value="PAS_4"/>
    <property type="match status" value="1"/>
</dbReference>
<dbReference type="PANTHER" id="PTHR43047:SF72">
    <property type="entry name" value="OSMOSENSING HISTIDINE PROTEIN KINASE SLN1"/>
    <property type="match status" value="1"/>
</dbReference>
<feature type="transmembrane region" description="Helical" evidence="19">
    <location>
        <begin position="298"/>
        <end position="320"/>
    </location>
</feature>
<dbReference type="GO" id="GO:0009927">
    <property type="term" value="F:histidine phosphotransfer kinase activity"/>
    <property type="evidence" value="ECO:0007669"/>
    <property type="project" value="TreeGrafter"/>
</dbReference>
<dbReference type="InterPro" id="IPR011006">
    <property type="entry name" value="CheY-like_superfamily"/>
</dbReference>
<feature type="modified residue" description="4-aspartylphosphate" evidence="17">
    <location>
        <position position="1297"/>
    </location>
</feature>
<evidence type="ECO:0000259" key="20">
    <source>
        <dbReference type="PROSITE" id="PS50109"/>
    </source>
</evidence>
<evidence type="ECO:0000259" key="22">
    <source>
        <dbReference type="PROSITE" id="PS50112"/>
    </source>
</evidence>
<evidence type="ECO:0000313" key="26">
    <source>
        <dbReference type="Proteomes" id="UP000031637"/>
    </source>
</evidence>
<evidence type="ECO:0000313" key="25">
    <source>
        <dbReference type="EMBL" id="BAO30290.1"/>
    </source>
</evidence>
<keyword evidence="13 19" id="KW-0472">Membrane</keyword>
<dbReference type="CDD" id="cd00082">
    <property type="entry name" value="HisKA"/>
    <property type="match status" value="1"/>
</dbReference>
<evidence type="ECO:0000259" key="24">
    <source>
        <dbReference type="PROSITE" id="PS50894"/>
    </source>
</evidence>
<keyword evidence="10" id="KW-0547">Nucleotide-binding</keyword>
<feature type="domain" description="PAS" evidence="22">
    <location>
        <begin position="839"/>
        <end position="885"/>
    </location>
</feature>
<dbReference type="CDD" id="cd17546">
    <property type="entry name" value="REC_hyHK_CKI1_RcsC-like"/>
    <property type="match status" value="1"/>
</dbReference>
<dbReference type="CDD" id="cd00130">
    <property type="entry name" value="PAS"/>
    <property type="match status" value="5"/>
</dbReference>
<keyword evidence="6 17" id="KW-0597">Phosphoprotein</keyword>
<dbReference type="PROSITE" id="PS50110">
    <property type="entry name" value="RESPONSE_REGULATORY"/>
    <property type="match status" value="1"/>
</dbReference>
<keyword evidence="18" id="KW-0175">Coiled coil</keyword>
<dbReference type="InterPro" id="IPR003661">
    <property type="entry name" value="HisK_dim/P_dom"/>
</dbReference>
<evidence type="ECO:0000256" key="12">
    <source>
        <dbReference type="ARBA" id="ARBA00023012"/>
    </source>
</evidence>
<dbReference type="GO" id="GO:0006355">
    <property type="term" value="P:regulation of DNA-templated transcription"/>
    <property type="evidence" value="ECO:0007669"/>
    <property type="project" value="InterPro"/>
</dbReference>
<dbReference type="InterPro" id="IPR000700">
    <property type="entry name" value="PAS-assoc_C"/>
</dbReference>
<keyword evidence="5" id="KW-0997">Cell inner membrane</keyword>
<dbReference type="STRING" id="1223802.SUTH_02507"/>
<accession>W0SHH6</accession>
<evidence type="ECO:0000256" key="15">
    <source>
        <dbReference type="ARBA" id="ARBA00070152"/>
    </source>
</evidence>
<dbReference type="PANTHER" id="PTHR43047">
    <property type="entry name" value="TWO-COMPONENT HISTIDINE PROTEIN KINASE"/>
    <property type="match status" value="1"/>
</dbReference>
<feature type="domain" description="HPt" evidence="24">
    <location>
        <begin position="1403"/>
        <end position="1495"/>
    </location>
</feature>
<dbReference type="InterPro" id="IPR013767">
    <property type="entry name" value="PAS_fold"/>
</dbReference>
<evidence type="ECO:0000256" key="14">
    <source>
        <dbReference type="ARBA" id="ARBA00058004"/>
    </source>
</evidence>
<feature type="modified residue" description="Phosphohistidine" evidence="16">
    <location>
        <position position="1442"/>
    </location>
</feature>
<evidence type="ECO:0000256" key="9">
    <source>
        <dbReference type="ARBA" id="ARBA00022777"/>
    </source>
</evidence>
<feature type="domain" description="PAC" evidence="23">
    <location>
        <begin position="910"/>
        <end position="964"/>
    </location>
</feature>
<evidence type="ECO:0000256" key="10">
    <source>
        <dbReference type="ARBA" id="ARBA00022840"/>
    </source>
</evidence>
<feature type="domain" description="PAS" evidence="22">
    <location>
        <begin position="346"/>
        <end position="416"/>
    </location>
</feature>
<dbReference type="SUPFAM" id="SSF47384">
    <property type="entry name" value="Homodimeric domain of signal transducing histidine kinase"/>
    <property type="match status" value="1"/>
</dbReference>
<evidence type="ECO:0000256" key="3">
    <source>
        <dbReference type="ARBA" id="ARBA00012438"/>
    </source>
</evidence>
<dbReference type="KEGG" id="shd:SUTH_02507"/>
<keyword evidence="8 19" id="KW-0812">Transmembrane</keyword>
<keyword evidence="12" id="KW-0902">Two-component regulatory system</keyword>
<dbReference type="PROSITE" id="PS50112">
    <property type="entry name" value="PAS"/>
    <property type="match status" value="4"/>
</dbReference>
<sequence>MHFARQDGKFQPNRRHLLVALPALLVLVTLAIVKIYVPQIERDAYTSLEIAARLKSQQVEAWLAERHNDGRVLASDTELIERVAAIQHRHDPAMKELILKRLMIVSSGYGYSTAVVLDPTGKELLTAGGAHEISEQTRALLPKAFATDEIARSAFYLDANDGQAALNFVVPLQHIVAGKRQAVGALVLHAEPGESMFPMILGWPSASRSGETLLVKGVGDSVIYLNQLRHTSAPAMTIRQNRADPTLPSAQAVHTGKAGASRGKDYRGVDVLAVYRPIAGTSWHLIAKIDYDEIMEPLWRLVIWVGLVALAAALAIGLMLRRLWSQQQSMRELAAQAKLTESLRQREERFRAITETAYDAIVTADTGGNITSWNASAARIFGFDKAEIIGQPLTRIIPPRFQQAAMAGFQRLMNGDPDHLDGGVVELTGQRRDGSEFLLERSVALWQTEDGRFFTCTMRDITERKKADEALRIAAAAFESHEGIVVTDADDVILRINQAFTTITGYPEAEAVGRRMNFLKSDRHEPDFYAEMWQEILAHETWQGEIWNRNRDGTIHPHWLTISAVRDGDGRITHYVGAYTDITERKEALQALEASRNFNEQIVSASPIGILTYDATGQCLTANANAADQLGATREQLLGQDFRKIESWKSSGLLACAEKALATDEHAQIEAHFVTSFGKEIWQHAIFSRFSANGRMNLLLMITDISRRKQQEEKTRQLLAQNETILGNALVGIVYLKQRRIVSCNRRIEELFQYEPGELLGQSSELFYDSQETYDRLGRIAYDAVAEGQNYSTEVMLRHKDGSLFWGALSGRAIDPAHPNDGSIWVYADISERRRAEEETGKLRQAVEQSQVSIVITNRYGVIEYVNPSFTRITGYTREETVGRTPSIVKSAETPRAIHEDLWNTILAGRIWRGILRNRCKNGSLIWEETSISPIFNEDGEISHFVAVKEDVTERKRIERQLEEHQANLEGLVLQRTAELNEALAAAKRADQSKDEFLANITHELRTPLSAVIGFSNLARPFATDARQREYLDKVNSAGKTLAGIIDDLLDLSKIVAGRMEFEVKPFSLRQLVVRSHSVTSYRAQEKGLALIEQIDPEVPDVLVGDSLRVEQILLNLLSNAVKFTTTGRVELRIGIHDREAKRLCLNIEVEDTGIGMSEEGIALLFKPFSQTDASMTRKYGGTGLGLAICKRLAEMMDGDIGVTSREGSGTTFRVRLWLGLDETGALPIETEQPEESTQIRYRDVRVLVVDDQPFNRDVVEGLLAAVGVTPHLADNGQEALDMLSLGTDSFDLVLMDIQMPVMDGLTATRVIRKLEGFAQLPIIAMTAHTMAHEKEKSADAGMNDHIGKPFDESGFYQMLAKWIPRHKHYLPAVAEPRPASTNGMPLLAGVDTRAGLALLLGDETRYRHWLGDFVAEAPAAMKQIRLALAAGTPEAASMTAHTLKGRMGLLGMKTLHAVASALETAIDNASPASELLLDLERGVAAMCAEIQQGLGPVTPPETAAEALPGELPPGTPPASVTRLIERLQAGDSDCDLLVRDCLAELKDTAWVPCLHHVLIHIQNFDFDAAIALLSGKRQARNKGG</sequence>
<dbReference type="SMART" id="SM00448">
    <property type="entry name" value="REC"/>
    <property type="match status" value="1"/>
</dbReference>
<keyword evidence="26" id="KW-1185">Reference proteome</keyword>
<dbReference type="InterPro" id="IPR001610">
    <property type="entry name" value="PAC"/>
</dbReference>
<dbReference type="FunFam" id="3.30.565.10:FF:000010">
    <property type="entry name" value="Sensor histidine kinase RcsC"/>
    <property type="match status" value="1"/>
</dbReference>
<feature type="domain" description="PAS" evidence="22">
    <location>
        <begin position="484"/>
        <end position="525"/>
    </location>
</feature>
<dbReference type="SUPFAM" id="SSF52172">
    <property type="entry name" value="CheY-like"/>
    <property type="match status" value="1"/>
</dbReference>
<evidence type="ECO:0000259" key="21">
    <source>
        <dbReference type="PROSITE" id="PS50110"/>
    </source>
</evidence>
<reference evidence="25 26" key="1">
    <citation type="journal article" date="2014" name="Syst. Appl. Microbiol.">
        <title>Complete genomes of freshwater sulfur oxidizers Sulfuricella denitrificans skB26 and Sulfuritalea hydrogenivorans sk43H: genetic insights into the sulfur oxidation pathway of betaproteobacteria.</title>
        <authorList>
            <person name="Watanabe T."/>
            <person name="Kojima H."/>
            <person name="Fukui M."/>
        </authorList>
    </citation>
    <scope>NUCLEOTIDE SEQUENCE [LARGE SCALE GENOMIC DNA]</scope>
    <source>
        <strain evidence="25">DSM22779</strain>
    </source>
</reference>